<evidence type="ECO:0000256" key="4">
    <source>
        <dbReference type="ARBA" id="ARBA00022842"/>
    </source>
</evidence>
<dbReference type="AlphaFoldDB" id="A0A1M5FS97"/>
<sequence length="783" mass="88883">MQENLVIVESPAKAKTIENFLGKGYTVTSCMGHIRDLQKKDFGIDLEKKYQPKYVISPDKKKIVAELKKLAKGAQTVWLASDEDREGEAIAWHLKEVLKLDPERTKRIVFHEITKEAIQRAIENPRTIDENLVNAQQARRVLDRIVGFQVSPVLWKKVKPALSAGRVQSVAVRLIVEREREIINFKSETWYRVNGIFLAKDENGNPAELKAELSKRFPTKEEAYAFLEKCQSAEFTIANVTKKPAKRSPAQPFTTSTLQQEASRKLSFSVSQTMAVAQRLYEAGKITYMRTDSVNLSNLAINTAKQKITELHGEEYVKVRRYHTKSKGAQEAHEAIRPTYMENETVGGSAQEQRLYELIWKRTMASQMADAKLERTNVTISVSTAPEVFTATGEVIVFDGFLKVYMESTDDENGHGHGHGNGGQDIIPPLKANDVLSMSSVVATQRFSQRPPRFTEASLVKKLEELGIGRPSTYAPTITTIQNRNYVEKEDRPGVERKFDIITLKNGNISEATNTEITGAEKSKLFPTDIGMVVNDFLVENFEQIMDFNFTANVEKEFDDIAEGQKVWNEMIDKFYKPFHGQVEDVLKNSERSKGERILGTDPKTGKQVSVKIGRFGPVAQLGEASTEEDSEKPQFASLRTGQHLETITLEETLDLFKLPRDLGEYENKKVTVSIGRFGPYIRHDNKFVSLGKENDPFTVELDKAVELIEAKREKDRKAVIKVFDEEPELRVLNGRWGPYISFQKKNYKIPKKVNAEELTLEDCRKIIEEAPEPKGRRTRKKK</sequence>
<dbReference type="Gene3D" id="1.10.290.10">
    <property type="entry name" value="Topoisomerase I, domain 4"/>
    <property type="match status" value="1"/>
</dbReference>
<dbReference type="Pfam" id="PF01751">
    <property type="entry name" value="Toprim"/>
    <property type="match status" value="1"/>
</dbReference>
<feature type="site" description="Interaction with DNA" evidence="8">
    <location>
        <position position="484"/>
    </location>
</feature>
<feature type="site" description="Interaction with DNA" evidence="8">
    <location>
        <position position="290"/>
    </location>
</feature>
<reference evidence="11 12" key="1">
    <citation type="submission" date="2016-11" db="EMBL/GenBank/DDBJ databases">
        <authorList>
            <person name="Jaros S."/>
            <person name="Januszkiewicz K."/>
            <person name="Wedrychowicz H."/>
        </authorList>
    </citation>
    <scope>NUCLEOTIDE SEQUENCE [LARGE SCALE GENOMIC DNA]</scope>
    <source>
        <strain evidence="11 12">DSM 26910</strain>
    </source>
</reference>
<dbReference type="Pfam" id="PF01131">
    <property type="entry name" value="Topoisom_bac"/>
    <property type="match status" value="1"/>
</dbReference>
<gene>
    <name evidence="8" type="primary">topA</name>
    <name evidence="11" type="ORF">SAMN05444274_11444</name>
</gene>
<keyword evidence="7 8" id="KW-0413">Isomerase</keyword>
<comment type="catalytic activity">
    <reaction evidence="1 8">
        <text>ATP-independent breakage of single-stranded DNA, followed by passage and rejoining.</text>
        <dbReference type="EC" id="5.6.2.1"/>
    </reaction>
</comment>
<dbReference type="InterPro" id="IPR023406">
    <property type="entry name" value="Topo_IA_AS"/>
</dbReference>
<proteinExistence type="inferred from homology"/>
<feature type="site" description="Interaction with DNA" evidence="8">
    <location>
        <position position="155"/>
    </location>
</feature>
<dbReference type="Proteomes" id="UP000184164">
    <property type="component" value="Unassembled WGS sequence"/>
</dbReference>
<dbReference type="PROSITE" id="PS00396">
    <property type="entry name" value="TOPO_IA_1"/>
    <property type="match status" value="1"/>
</dbReference>
<evidence type="ECO:0000256" key="6">
    <source>
        <dbReference type="ARBA" id="ARBA00023125"/>
    </source>
</evidence>
<dbReference type="InterPro" id="IPR006171">
    <property type="entry name" value="TOPRIM_dom"/>
</dbReference>
<keyword evidence="3" id="KW-0479">Metal-binding</keyword>
<accession>A0A1M5FS97</accession>
<comment type="subunit">
    <text evidence="8">Monomer.</text>
</comment>
<dbReference type="PANTHER" id="PTHR42785:SF1">
    <property type="entry name" value="DNA TOPOISOMERASE"/>
    <property type="match status" value="1"/>
</dbReference>
<dbReference type="Pfam" id="PF13368">
    <property type="entry name" value="Toprim_C_rpt"/>
    <property type="match status" value="3"/>
</dbReference>
<dbReference type="CDD" id="cd00186">
    <property type="entry name" value="TOP1Ac"/>
    <property type="match status" value="1"/>
</dbReference>
<dbReference type="GO" id="GO:0046872">
    <property type="term" value="F:metal ion binding"/>
    <property type="evidence" value="ECO:0007669"/>
    <property type="project" value="UniProtKB-KW"/>
</dbReference>
<organism evidence="11 12">
    <name type="scientific">Mariniphaga anaerophila</name>
    <dbReference type="NCBI Taxonomy" id="1484053"/>
    <lineage>
        <taxon>Bacteria</taxon>
        <taxon>Pseudomonadati</taxon>
        <taxon>Bacteroidota</taxon>
        <taxon>Bacteroidia</taxon>
        <taxon>Marinilabiliales</taxon>
        <taxon>Prolixibacteraceae</taxon>
        <taxon>Mariniphaga</taxon>
    </lineage>
</organism>
<evidence type="ECO:0000256" key="3">
    <source>
        <dbReference type="ARBA" id="ARBA00022723"/>
    </source>
</evidence>
<dbReference type="HAMAP" id="MF_00952">
    <property type="entry name" value="Topoisom_1_prok"/>
    <property type="match status" value="1"/>
</dbReference>
<dbReference type="EC" id="5.6.2.1" evidence="8"/>
<dbReference type="InterPro" id="IPR028612">
    <property type="entry name" value="Topoisom_1_IA"/>
</dbReference>
<feature type="active site" description="O-(5'-phospho-DNA)-tyrosine intermediate" evidence="8">
    <location>
        <position position="288"/>
    </location>
</feature>
<feature type="domain" description="Topo IA-type catalytic" evidence="10">
    <location>
        <begin position="129"/>
        <end position="583"/>
    </location>
</feature>
<feature type="site" description="Interaction with DNA" evidence="8">
    <location>
        <position position="139"/>
    </location>
</feature>
<dbReference type="GO" id="GO:0003917">
    <property type="term" value="F:DNA topoisomerase type I (single strand cut, ATP-independent) activity"/>
    <property type="evidence" value="ECO:0007669"/>
    <property type="project" value="UniProtKB-UniRule"/>
</dbReference>
<keyword evidence="6 8" id="KW-0238">DNA-binding</keyword>
<keyword evidence="12" id="KW-1185">Reference proteome</keyword>
<keyword evidence="4" id="KW-0460">Magnesium</keyword>
<comment type="function">
    <text evidence="8">Releases the supercoiling and torsional tension of DNA, which is introduced during the DNA replication and transcription, by transiently cleaving and rejoining one strand of the DNA duplex. Introduces a single-strand break via transesterification at a target site in duplex DNA. The scissile phosphodiester is attacked by the catalytic tyrosine of the enzyme, resulting in the formation of a DNA-(5'-phosphotyrosyl)-enzyme intermediate and the expulsion of a 3'-OH DNA strand. The free DNA strand then undergoes passage around the unbroken strand, thus removing DNA supercoils. Finally, in the religation step, the DNA 3'-OH attacks the covalent intermediate to expel the active-site tyrosine and restore the DNA phosphodiester backbone.</text>
</comment>
<evidence type="ECO:0000256" key="1">
    <source>
        <dbReference type="ARBA" id="ARBA00000213"/>
    </source>
</evidence>
<dbReference type="InterPro" id="IPR013825">
    <property type="entry name" value="Topo_IA_cen_sub2"/>
</dbReference>
<dbReference type="InterPro" id="IPR013824">
    <property type="entry name" value="Topo_IA_cen_sub1"/>
</dbReference>
<dbReference type="InterPro" id="IPR013826">
    <property type="entry name" value="Topo_IA_cen_sub3"/>
</dbReference>
<feature type="site" description="Interaction with DNA" evidence="8">
    <location>
        <position position="33"/>
    </location>
</feature>
<comment type="similarity">
    <text evidence="2 8">Belongs to the type IA topoisomerase family.</text>
</comment>
<dbReference type="SUPFAM" id="SSF56712">
    <property type="entry name" value="Prokaryotic type I DNA topoisomerase"/>
    <property type="match status" value="1"/>
</dbReference>
<dbReference type="InterPro" id="IPR003601">
    <property type="entry name" value="Topo_IA_2"/>
</dbReference>
<comment type="caution">
    <text evidence="8">Lacks conserved residue(s) required for the propagation of feature annotation.</text>
</comment>
<feature type="domain" description="Toprim" evidence="9">
    <location>
        <begin position="3"/>
        <end position="113"/>
    </location>
</feature>
<dbReference type="InterPro" id="IPR013497">
    <property type="entry name" value="Topo_IA_cen"/>
</dbReference>
<evidence type="ECO:0000313" key="11">
    <source>
        <dbReference type="EMBL" id="SHF94383.1"/>
    </source>
</evidence>
<dbReference type="OrthoDB" id="9804262at2"/>
<dbReference type="EMBL" id="FQUM01000014">
    <property type="protein sequence ID" value="SHF94383.1"/>
    <property type="molecule type" value="Genomic_DNA"/>
</dbReference>
<evidence type="ECO:0000259" key="10">
    <source>
        <dbReference type="PROSITE" id="PS52039"/>
    </source>
</evidence>
<dbReference type="InterPro" id="IPR023405">
    <property type="entry name" value="Topo_IA_core_domain"/>
</dbReference>
<dbReference type="Gene3D" id="1.10.460.10">
    <property type="entry name" value="Topoisomerase I, domain 2"/>
    <property type="match status" value="1"/>
</dbReference>
<dbReference type="InterPro" id="IPR000380">
    <property type="entry name" value="Topo_IA"/>
</dbReference>
<dbReference type="GO" id="GO:0003677">
    <property type="term" value="F:DNA binding"/>
    <property type="evidence" value="ECO:0007669"/>
    <property type="project" value="UniProtKB-KW"/>
</dbReference>
<dbReference type="PROSITE" id="PS50880">
    <property type="entry name" value="TOPRIM"/>
    <property type="match status" value="1"/>
</dbReference>
<evidence type="ECO:0000313" key="12">
    <source>
        <dbReference type="Proteomes" id="UP000184164"/>
    </source>
</evidence>
<evidence type="ECO:0000256" key="8">
    <source>
        <dbReference type="HAMAP-Rule" id="MF_00952"/>
    </source>
</evidence>
<dbReference type="PROSITE" id="PS52039">
    <property type="entry name" value="TOPO_IA_2"/>
    <property type="match status" value="1"/>
</dbReference>
<dbReference type="SMART" id="SM00493">
    <property type="entry name" value="TOPRIM"/>
    <property type="match status" value="1"/>
</dbReference>
<dbReference type="InterPro" id="IPR034149">
    <property type="entry name" value="TOPRIM_TopoI"/>
</dbReference>
<dbReference type="PRINTS" id="PR00417">
    <property type="entry name" value="PRTPISMRASEI"/>
</dbReference>
<evidence type="ECO:0000256" key="2">
    <source>
        <dbReference type="ARBA" id="ARBA00009446"/>
    </source>
</evidence>
<dbReference type="SMART" id="SM00436">
    <property type="entry name" value="TOP1Bc"/>
    <property type="match status" value="1"/>
</dbReference>
<dbReference type="NCBIfam" id="TIGR01051">
    <property type="entry name" value="topA_bact"/>
    <property type="match status" value="1"/>
</dbReference>
<dbReference type="InterPro" id="IPR005733">
    <property type="entry name" value="TopoI_bac-type"/>
</dbReference>
<dbReference type="RefSeq" id="WP_073003420.1">
    <property type="nucleotide sequence ID" value="NZ_FQUM01000014.1"/>
</dbReference>
<evidence type="ECO:0000256" key="5">
    <source>
        <dbReference type="ARBA" id="ARBA00023029"/>
    </source>
</evidence>
<feature type="site" description="Interaction with DNA" evidence="8">
    <location>
        <position position="143"/>
    </location>
</feature>
<feature type="region of interest" description="Interaction with DNA" evidence="8">
    <location>
        <begin position="163"/>
        <end position="168"/>
    </location>
</feature>
<dbReference type="PANTHER" id="PTHR42785">
    <property type="entry name" value="DNA TOPOISOMERASE, TYPE IA, CORE"/>
    <property type="match status" value="1"/>
</dbReference>
<keyword evidence="5 8" id="KW-0799">Topoisomerase</keyword>
<dbReference type="STRING" id="1484053.SAMN05444274_11444"/>
<evidence type="ECO:0000256" key="7">
    <source>
        <dbReference type="ARBA" id="ARBA00023235"/>
    </source>
</evidence>
<feature type="site" description="Interaction with DNA" evidence="8">
    <location>
        <position position="140"/>
    </location>
</feature>
<dbReference type="SMART" id="SM00437">
    <property type="entry name" value="TOP1Ac"/>
    <property type="match status" value="1"/>
</dbReference>
<dbReference type="Gene3D" id="2.70.20.10">
    <property type="entry name" value="Topoisomerase I, domain 3"/>
    <property type="match status" value="1"/>
</dbReference>
<dbReference type="CDD" id="cd03363">
    <property type="entry name" value="TOPRIM_TopoIA_TopoI"/>
    <property type="match status" value="1"/>
</dbReference>
<name>A0A1M5FS97_9BACT</name>
<evidence type="ECO:0000259" key="9">
    <source>
        <dbReference type="PROSITE" id="PS50880"/>
    </source>
</evidence>
<dbReference type="Gene3D" id="3.40.50.140">
    <property type="match status" value="1"/>
</dbReference>
<protein>
    <recommendedName>
        <fullName evidence="8">DNA topoisomerase 1</fullName>
        <ecNumber evidence="8">5.6.2.1</ecNumber>
    </recommendedName>
    <alternativeName>
        <fullName evidence="8">DNA topoisomerase I</fullName>
    </alternativeName>
</protein>
<dbReference type="InterPro" id="IPR025589">
    <property type="entry name" value="Toprim_C_rpt"/>
</dbReference>
<dbReference type="GO" id="GO:0006265">
    <property type="term" value="P:DNA topological change"/>
    <property type="evidence" value="ECO:0007669"/>
    <property type="project" value="UniProtKB-UniRule"/>
</dbReference>
<dbReference type="InterPro" id="IPR003602">
    <property type="entry name" value="Topo_IA_DNA-bd_dom"/>
</dbReference>